<dbReference type="Proteomes" id="UP000479000">
    <property type="component" value="Unassembled WGS sequence"/>
</dbReference>
<evidence type="ECO:0000259" key="1">
    <source>
        <dbReference type="PROSITE" id="PS50878"/>
    </source>
</evidence>
<proteinExistence type="predicted"/>
<sequence length="919" mass="104306">MKSPLGQLTWICDGEGCQGDSKRTINHATGNGGQQKKSKNGGKHQHVHLLLLQLLRWFILVLGVLQSVVAGGVESESAIKIFCPSAVRRTPYAVRRTPYAVRRTPYAVRRPPSGGLHWAWKITTECNGLRGQIGEGGEGVAGSARSIMEELNVSWAHSQGLPGPSSRNAPAVAQSADRPPGFNRGDSLVIFHPRTFSSAWYECVRLHPQQLALLAPFSLHPFKFIEKDAMAPCNNPQKAENFVIYNLNYSIKPERSTFTKNLAAHVTCRVPEKLQGYEYFTITENEALQTCVLLSHKSSSCQLLFRPTYRTMRHPPTCPYKRERMQPWFAKRRVIRNHGSCGNVKTELRYLSRNRAETLVIHLRWGSITTNQRGHCLMEAITRASLEVIHPHEPTHYPDNGNHSPDILDFFVARNISSYCSPPAVLHDLSSDHFPVITNIGAYPIVNQAPTRLNMRRVNWKRYQEALASLTDTKLPLKTTQEVDTAIVYLNRIIQQAAAEADDTTTVARPRQQPPIPPHIRQLLNTKRSARLQWLQTRFPAHKRNFNQATKNLKAALIQYRQDRKVEELSRLDRSDNSLWKKTKQLTRESYDVPPLNYNDQWYSSPIEKAELFSQILEEQFSPNAILSPIEEEIFEKLLAPKLMQELGPLIPPTQFGFRNQHSCIHQLHRIVDRILDSFEEKETSIGLFVDTEKAFDRVWHAGLLYKIKPWLPDTYFRLVQSYLTDRTFAVRCQGAVSRSCFITAGVPQGSVLGPLLYIIYAGDMPESPELTAQFADDAAFLTTSHRGHGAAGRLAEFAVDLYSWANKWKIKLNASKSNVIVFSYLRYHVKPELVMGGTSIPEASTIRYLGITLDKRLTYRDHITATLQTCRQRLRALKPLLSRDSPLTLCTKRIIYLVLIRPIWEYGGQIWGGASDSQ</sequence>
<evidence type="ECO:0000313" key="2">
    <source>
        <dbReference type="EMBL" id="CAA9994997.1"/>
    </source>
</evidence>
<dbReference type="CDD" id="cd01650">
    <property type="entry name" value="RT_nLTR_like"/>
    <property type="match status" value="1"/>
</dbReference>
<dbReference type="PROSITE" id="PS50878">
    <property type="entry name" value="RT_POL"/>
    <property type="match status" value="1"/>
</dbReference>
<protein>
    <recommendedName>
        <fullName evidence="1">Reverse transcriptase domain-containing protein</fullName>
    </recommendedName>
</protein>
<dbReference type="Pfam" id="PF00078">
    <property type="entry name" value="RVT_1"/>
    <property type="match status" value="1"/>
</dbReference>
<dbReference type="EMBL" id="CADCXU010002874">
    <property type="protein sequence ID" value="CAA9994997.1"/>
    <property type="molecule type" value="Genomic_DNA"/>
</dbReference>
<reference evidence="2 3" key="1">
    <citation type="submission" date="2020-02" db="EMBL/GenBank/DDBJ databases">
        <authorList>
            <person name="Ferguson B K."/>
        </authorList>
    </citation>
    <scope>NUCLEOTIDE SEQUENCE [LARGE SCALE GENOMIC DNA]</scope>
</reference>
<dbReference type="InterPro" id="IPR000477">
    <property type="entry name" value="RT_dom"/>
</dbReference>
<accession>A0A6H5FY12</accession>
<organism evidence="2 3">
    <name type="scientific">Nesidiocoris tenuis</name>
    <dbReference type="NCBI Taxonomy" id="355587"/>
    <lineage>
        <taxon>Eukaryota</taxon>
        <taxon>Metazoa</taxon>
        <taxon>Ecdysozoa</taxon>
        <taxon>Arthropoda</taxon>
        <taxon>Hexapoda</taxon>
        <taxon>Insecta</taxon>
        <taxon>Pterygota</taxon>
        <taxon>Neoptera</taxon>
        <taxon>Paraneoptera</taxon>
        <taxon>Hemiptera</taxon>
        <taxon>Heteroptera</taxon>
        <taxon>Panheteroptera</taxon>
        <taxon>Cimicomorpha</taxon>
        <taxon>Miridae</taxon>
        <taxon>Dicyphina</taxon>
        <taxon>Nesidiocoris</taxon>
    </lineage>
</organism>
<gene>
    <name evidence="2" type="ORF">NTEN_LOCUS1791</name>
</gene>
<dbReference type="SUPFAM" id="SSF56219">
    <property type="entry name" value="DNase I-like"/>
    <property type="match status" value="1"/>
</dbReference>
<evidence type="ECO:0000313" key="3">
    <source>
        <dbReference type="Proteomes" id="UP000479000"/>
    </source>
</evidence>
<dbReference type="Gene3D" id="3.60.10.10">
    <property type="entry name" value="Endonuclease/exonuclease/phosphatase"/>
    <property type="match status" value="1"/>
</dbReference>
<dbReference type="OrthoDB" id="418302at2759"/>
<feature type="non-terminal residue" evidence="2">
    <location>
        <position position="919"/>
    </location>
</feature>
<name>A0A6H5FY12_9HEMI</name>
<feature type="domain" description="Reverse transcriptase" evidence="1">
    <location>
        <begin position="615"/>
        <end position="854"/>
    </location>
</feature>
<keyword evidence="3" id="KW-1185">Reference proteome</keyword>
<dbReference type="PANTHER" id="PTHR33332">
    <property type="entry name" value="REVERSE TRANSCRIPTASE DOMAIN-CONTAINING PROTEIN"/>
    <property type="match status" value="1"/>
</dbReference>
<dbReference type="AlphaFoldDB" id="A0A6H5FY12"/>
<dbReference type="InterPro" id="IPR036691">
    <property type="entry name" value="Endo/exonu/phosph_ase_sf"/>
</dbReference>